<evidence type="ECO:0000313" key="3">
    <source>
        <dbReference type="Proteomes" id="UP000549052"/>
    </source>
</evidence>
<protein>
    <submittedName>
        <fullName evidence="2">Uncharacterized protein</fullName>
    </submittedName>
</protein>
<comment type="caution">
    <text evidence="2">The sequence shown here is derived from an EMBL/GenBank/DDBJ whole genome shotgun (WGS) entry which is preliminary data.</text>
</comment>
<name>A0A839E9E8_9HYPH</name>
<accession>A0A839E9E8</accession>
<evidence type="ECO:0000256" key="1">
    <source>
        <dbReference type="SAM" id="Phobius"/>
    </source>
</evidence>
<evidence type="ECO:0000313" key="2">
    <source>
        <dbReference type="EMBL" id="MBA8876453.1"/>
    </source>
</evidence>
<keyword evidence="1" id="KW-0472">Membrane</keyword>
<dbReference type="Proteomes" id="UP000549052">
    <property type="component" value="Unassembled WGS sequence"/>
</dbReference>
<feature type="transmembrane region" description="Helical" evidence="1">
    <location>
        <begin position="12"/>
        <end position="32"/>
    </location>
</feature>
<keyword evidence="1" id="KW-0812">Transmembrane</keyword>
<keyword evidence="1" id="KW-1133">Transmembrane helix</keyword>
<sequence>MSDDNKQPGVFAGSWRLAIIMLIVLAAIWMLGRAFA</sequence>
<gene>
    <name evidence="2" type="ORF">FHW16_000135</name>
</gene>
<keyword evidence="3" id="KW-1185">Reference proteome</keyword>
<reference evidence="2 3" key="1">
    <citation type="submission" date="2020-07" db="EMBL/GenBank/DDBJ databases">
        <title>Genomic Encyclopedia of Type Strains, Phase IV (KMG-V): Genome sequencing to study the core and pangenomes of soil and plant-associated prokaryotes.</title>
        <authorList>
            <person name="Whitman W."/>
        </authorList>
    </citation>
    <scope>NUCLEOTIDE SEQUENCE [LARGE SCALE GENOMIC DNA]</scope>
    <source>
        <strain evidence="2 3">AN3</strain>
    </source>
</reference>
<proteinExistence type="predicted"/>
<dbReference type="EMBL" id="JACGXN010000001">
    <property type="protein sequence ID" value="MBA8876453.1"/>
    <property type="molecule type" value="Genomic_DNA"/>
</dbReference>
<dbReference type="AlphaFoldDB" id="A0A839E9E8"/>
<organism evidence="2 3">
    <name type="scientific">Phyllobacterium myrsinacearum</name>
    <dbReference type="NCBI Taxonomy" id="28101"/>
    <lineage>
        <taxon>Bacteria</taxon>
        <taxon>Pseudomonadati</taxon>
        <taxon>Pseudomonadota</taxon>
        <taxon>Alphaproteobacteria</taxon>
        <taxon>Hyphomicrobiales</taxon>
        <taxon>Phyllobacteriaceae</taxon>
        <taxon>Phyllobacterium</taxon>
    </lineage>
</organism>